<keyword evidence="10" id="KW-1185">Reference proteome</keyword>
<sequence>MKKELRGKLSLVMFLEYFTWGTWYVTLGTFLMETFQASAAQVGSAYANLSIAAAVSPIFVGMVADRYFSAQKVLGTLHLAGAVVLMVLGQAASYGTFWWLLLLYTMLYMPTMALVNAITFRQLDDDGKTFPYIRVFGTVGWIAVGLLIGSLNLESSRMIFNFGAAASLLLGVVSFTLPDTPPVKTQSTDILSLLGGEALVLFRKWSFVVFFLSSLAICIPLSFYYSFANPFLNDVGMANAAGKMTLGQVSEFLFLLVIPLAFRKFGIKAMLAVGIIAWIVRYVLFAYGGTDQGIWMLYAGILLHGVCYDFFFVTGQLYVDNVAGKSIRNAAQGLITFATYGVGMLIGSHVAGLITARYARQVGSAQQFDWQGVWLVPAAIALVVLVLFIVLFRDPGRKTNAAGSFNEDKKETKEYDN</sequence>
<dbReference type="STRING" id="623281.SAMN05421747_11590"/>
<name>A0A1I1KCZ0_9SPHI</name>
<dbReference type="GO" id="GO:0015213">
    <property type="term" value="F:uridine transmembrane transporter activity"/>
    <property type="evidence" value="ECO:0007669"/>
    <property type="project" value="TreeGrafter"/>
</dbReference>
<evidence type="ECO:0000256" key="6">
    <source>
        <dbReference type="ARBA" id="ARBA00023136"/>
    </source>
</evidence>
<feature type="transmembrane region" description="Helical" evidence="7">
    <location>
        <begin position="331"/>
        <end position="354"/>
    </location>
</feature>
<comment type="subcellular location">
    <subcellularLocation>
        <location evidence="1">Cell membrane</location>
        <topology evidence="1">Multi-pass membrane protein</topology>
    </subcellularLocation>
</comment>
<evidence type="ECO:0000256" key="3">
    <source>
        <dbReference type="ARBA" id="ARBA00022475"/>
    </source>
</evidence>
<dbReference type="PANTHER" id="PTHR23522">
    <property type="entry name" value="BLL5896 PROTEIN"/>
    <property type="match status" value="1"/>
</dbReference>
<keyword evidence="4 7" id="KW-0812">Transmembrane</keyword>
<evidence type="ECO:0000256" key="7">
    <source>
        <dbReference type="SAM" id="Phobius"/>
    </source>
</evidence>
<evidence type="ECO:0000259" key="8">
    <source>
        <dbReference type="PROSITE" id="PS50850"/>
    </source>
</evidence>
<evidence type="ECO:0000256" key="2">
    <source>
        <dbReference type="ARBA" id="ARBA00022448"/>
    </source>
</evidence>
<evidence type="ECO:0000256" key="1">
    <source>
        <dbReference type="ARBA" id="ARBA00004651"/>
    </source>
</evidence>
<gene>
    <name evidence="9" type="ORF">SAMN05421747_11590</name>
</gene>
<dbReference type="Pfam" id="PF03825">
    <property type="entry name" value="Nuc_H_symport"/>
    <property type="match status" value="1"/>
</dbReference>
<evidence type="ECO:0000313" key="9">
    <source>
        <dbReference type="EMBL" id="SFC58834.1"/>
    </source>
</evidence>
<dbReference type="Proteomes" id="UP000199577">
    <property type="component" value="Unassembled WGS sequence"/>
</dbReference>
<reference evidence="9 10" key="1">
    <citation type="submission" date="2016-10" db="EMBL/GenBank/DDBJ databases">
        <authorList>
            <person name="de Groot N.N."/>
        </authorList>
    </citation>
    <scope>NUCLEOTIDE SEQUENCE [LARGE SCALE GENOMIC DNA]</scope>
    <source>
        <strain evidence="9 10">DSM 22900</strain>
    </source>
</reference>
<keyword evidence="2" id="KW-0813">Transport</keyword>
<dbReference type="RefSeq" id="WP_090974398.1">
    <property type="nucleotide sequence ID" value="NZ_FOLL01000015.1"/>
</dbReference>
<dbReference type="PANTHER" id="PTHR23522:SF4">
    <property type="entry name" value="NUCLEOSIDE PERMEASE NUPG-RELATED"/>
    <property type="match status" value="1"/>
</dbReference>
<dbReference type="PROSITE" id="PS50850">
    <property type="entry name" value="MFS"/>
    <property type="match status" value="1"/>
</dbReference>
<feature type="transmembrane region" description="Helical" evidence="7">
    <location>
        <begin position="374"/>
        <end position="392"/>
    </location>
</feature>
<dbReference type="AlphaFoldDB" id="A0A1I1KCZ0"/>
<keyword evidence="3" id="KW-1003">Cell membrane</keyword>
<evidence type="ECO:0000313" key="10">
    <source>
        <dbReference type="Proteomes" id="UP000199577"/>
    </source>
</evidence>
<feature type="transmembrane region" description="Helical" evidence="7">
    <location>
        <begin position="245"/>
        <end position="262"/>
    </location>
</feature>
<feature type="transmembrane region" description="Helical" evidence="7">
    <location>
        <begin position="295"/>
        <end position="319"/>
    </location>
</feature>
<feature type="transmembrane region" description="Helical" evidence="7">
    <location>
        <begin position="132"/>
        <end position="153"/>
    </location>
</feature>
<dbReference type="InterPro" id="IPR020846">
    <property type="entry name" value="MFS_dom"/>
</dbReference>
<dbReference type="InterPro" id="IPR036259">
    <property type="entry name" value="MFS_trans_sf"/>
</dbReference>
<feature type="transmembrane region" description="Helical" evidence="7">
    <location>
        <begin position="205"/>
        <end position="225"/>
    </location>
</feature>
<dbReference type="GO" id="GO:0005886">
    <property type="term" value="C:plasma membrane"/>
    <property type="evidence" value="ECO:0007669"/>
    <property type="project" value="UniProtKB-SubCell"/>
</dbReference>
<dbReference type="CDD" id="cd06177">
    <property type="entry name" value="MFS_NHS"/>
    <property type="match status" value="1"/>
</dbReference>
<feature type="transmembrane region" description="Helical" evidence="7">
    <location>
        <begin position="44"/>
        <end position="64"/>
    </location>
</feature>
<feature type="transmembrane region" description="Helical" evidence="7">
    <location>
        <begin position="269"/>
        <end position="289"/>
    </location>
</feature>
<dbReference type="Gene3D" id="1.20.1250.20">
    <property type="entry name" value="MFS general substrate transporter like domains"/>
    <property type="match status" value="2"/>
</dbReference>
<keyword evidence="5 7" id="KW-1133">Transmembrane helix</keyword>
<feature type="transmembrane region" description="Helical" evidence="7">
    <location>
        <begin position="159"/>
        <end position="177"/>
    </location>
</feature>
<protein>
    <submittedName>
        <fullName evidence="9">Nucleoside transporter</fullName>
    </submittedName>
</protein>
<dbReference type="GO" id="GO:0015212">
    <property type="term" value="F:cytidine transmembrane transporter activity"/>
    <property type="evidence" value="ECO:0007669"/>
    <property type="project" value="TreeGrafter"/>
</dbReference>
<evidence type="ECO:0000256" key="5">
    <source>
        <dbReference type="ARBA" id="ARBA00022989"/>
    </source>
</evidence>
<proteinExistence type="predicted"/>
<dbReference type="EMBL" id="FOLL01000015">
    <property type="protein sequence ID" value="SFC58834.1"/>
    <property type="molecule type" value="Genomic_DNA"/>
</dbReference>
<organism evidence="9 10">
    <name type="scientific">Parapedobacter composti</name>
    <dbReference type="NCBI Taxonomy" id="623281"/>
    <lineage>
        <taxon>Bacteria</taxon>
        <taxon>Pseudomonadati</taxon>
        <taxon>Bacteroidota</taxon>
        <taxon>Sphingobacteriia</taxon>
        <taxon>Sphingobacteriales</taxon>
        <taxon>Sphingobacteriaceae</taxon>
        <taxon>Parapedobacter</taxon>
    </lineage>
</organism>
<feature type="transmembrane region" description="Helical" evidence="7">
    <location>
        <begin position="97"/>
        <end position="120"/>
    </location>
</feature>
<feature type="domain" description="Major facilitator superfamily (MFS) profile" evidence="8">
    <location>
        <begin position="199"/>
        <end position="417"/>
    </location>
</feature>
<keyword evidence="6 7" id="KW-0472">Membrane</keyword>
<dbReference type="OrthoDB" id="9783013at2"/>
<feature type="transmembrane region" description="Helical" evidence="7">
    <location>
        <begin position="12"/>
        <end position="32"/>
    </location>
</feature>
<evidence type="ECO:0000256" key="4">
    <source>
        <dbReference type="ARBA" id="ARBA00022692"/>
    </source>
</evidence>
<accession>A0A1I1KCZ0</accession>
<feature type="transmembrane region" description="Helical" evidence="7">
    <location>
        <begin position="73"/>
        <end position="91"/>
    </location>
</feature>
<dbReference type="SUPFAM" id="SSF103473">
    <property type="entry name" value="MFS general substrate transporter"/>
    <property type="match status" value="1"/>
</dbReference>
<dbReference type="InterPro" id="IPR004740">
    <property type="entry name" value="Nuc_H_symport"/>
</dbReference>